<name>A0A8J2XLP8_9MICO</name>
<dbReference type="InterPro" id="IPR011650">
    <property type="entry name" value="Peptidase_M20_dimer"/>
</dbReference>
<evidence type="ECO:0000256" key="1">
    <source>
        <dbReference type="ARBA" id="ARBA00006153"/>
    </source>
</evidence>
<dbReference type="Gene3D" id="3.40.630.10">
    <property type="entry name" value="Zn peptidases"/>
    <property type="match status" value="1"/>
</dbReference>
<feature type="binding site" evidence="3">
    <location>
        <position position="96"/>
    </location>
    <ligand>
        <name>Zn(2+)</name>
        <dbReference type="ChEBI" id="CHEBI:29105"/>
        <label>1</label>
    </ligand>
</feature>
<evidence type="ECO:0000259" key="4">
    <source>
        <dbReference type="Pfam" id="PF07687"/>
    </source>
</evidence>
<feature type="binding site" evidence="3">
    <location>
        <position position="131"/>
    </location>
    <ligand>
        <name>Zn(2+)</name>
        <dbReference type="ChEBI" id="CHEBI:29105"/>
        <label>2</label>
    </ligand>
</feature>
<evidence type="ECO:0000256" key="3">
    <source>
        <dbReference type="PIRSR" id="PIRSR001235-1"/>
    </source>
</evidence>
<dbReference type="GO" id="GO:0046872">
    <property type="term" value="F:metal ion binding"/>
    <property type="evidence" value="ECO:0007669"/>
    <property type="project" value="UniProtKB-KW"/>
</dbReference>
<dbReference type="GO" id="GO:0016813">
    <property type="term" value="F:hydrolase activity, acting on carbon-nitrogen (but not peptide) bonds, in linear amidines"/>
    <property type="evidence" value="ECO:0007669"/>
    <property type="project" value="InterPro"/>
</dbReference>
<dbReference type="Pfam" id="PF01546">
    <property type="entry name" value="Peptidase_M20"/>
    <property type="match status" value="1"/>
</dbReference>
<feature type="binding site" evidence="3">
    <location>
        <position position="85"/>
    </location>
    <ligand>
        <name>Zn(2+)</name>
        <dbReference type="ChEBI" id="CHEBI:29105"/>
        <label>1</label>
    </ligand>
</feature>
<keyword evidence="2 5" id="KW-0378">Hydrolase</keyword>
<dbReference type="Proteomes" id="UP000616114">
    <property type="component" value="Unassembled WGS sequence"/>
</dbReference>
<reference evidence="5" key="2">
    <citation type="submission" date="2020-09" db="EMBL/GenBank/DDBJ databases">
        <authorList>
            <person name="Sun Q."/>
            <person name="Zhou Y."/>
        </authorList>
    </citation>
    <scope>NUCLEOTIDE SEQUENCE</scope>
    <source>
        <strain evidence="5">CGMCC 1.12785</strain>
    </source>
</reference>
<feature type="binding site" evidence="3">
    <location>
        <position position="194"/>
    </location>
    <ligand>
        <name>Zn(2+)</name>
        <dbReference type="ChEBI" id="CHEBI:29105"/>
        <label>1</label>
    </ligand>
</feature>
<gene>
    <name evidence="5" type="ORF">GCM10011333_28610</name>
</gene>
<organism evidence="5 6">
    <name type="scientific">Sediminivirga luteola</name>
    <dbReference type="NCBI Taxonomy" id="1774748"/>
    <lineage>
        <taxon>Bacteria</taxon>
        <taxon>Bacillati</taxon>
        <taxon>Actinomycetota</taxon>
        <taxon>Actinomycetes</taxon>
        <taxon>Micrococcales</taxon>
        <taxon>Brevibacteriaceae</taxon>
        <taxon>Sediminivirga</taxon>
    </lineage>
</organism>
<keyword evidence="3" id="KW-0479">Metal-binding</keyword>
<evidence type="ECO:0000313" key="6">
    <source>
        <dbReference type="Proteomes" id="UP000616114"/>
    </source>
</evidence>
<dbReference type="SUPFAM" id="SSF53187">
    <property type="entry name" value="Zn-dependent exopeptidases"/>
    <property type="match status" value="1"/>
</dbReference>
<protein>
    <submittedName>
        <fullName evidence="5">Zn-dependent hydrolase</fullName>
    </submittedName>
</protein>
<dbReference type="EMBL" id="BMFY01000014">
    <property type="protein sequence ID" value="GGA23863.1"/>
    <property type="molecule type" value="Genomic_DNA"/>
</dbReference>
<dbReference type="InterPro" id="IPR002933">
    <property type="entry name" value="Peptidase_M20"/>
</dbReference>
<evidence type="ECO:0000313" key="5">
    <source>
        <dbReference type="EMBL" id="GGA23863.1"/>
    </source>
</evidence>
<comment type="cofactor">
    <cofactor evidence="3">
        <name>Zn(2+)</name>
        <dbReference type="ChEBI" id="CHEBI:29105"/>
    </cofactor>
    <text evidence="3">Binds 2 Zn(2+) ions per subunit.</text>
</comment>
<comment type="caution">
    <text evidence="5">The sequence shown here is derived from an EMBL/GenBank/DDBJ whole genome shotgun (WGS) entry which is preliminary data.</text>
</comment>
<accession>A0A8J2XLP8</accession>
<dbReference type="NCBIfam" id="TIGR01879">
    <property type="entry name" value="hydantase"/>
    <property type="match status" value="1"/>
</dbReference>
<comment type="similarity">
    <text evidence="1">Belongs to the peptidase M20 family.</text>
</comment>
<dbReference type="AlphaFoldDB" id="A0A8J2XLP8"/>
<dbReference type="Gene3D" id="3.30.70.360">
    <property type="match status" value="1"/>
</dbReference>
<dbReference type="PANTHER" id="PTHR32494:SF5">
    <property type="entry name" value="ALLANTOATE AMIDOHYDROLASE"/>
    <property type="match status" value="1"/>
</dbReference>
<feature type="binding site" evidence="3">
    <location>
        <position position="386"/>
    </location>
    <ligand>
        <name>Zn(2+)</name>
        <dbReference type="ChEBI" id="CHEBI:29105"/>
        <label>2</label>
    </ligand>
</feature>
<dbReference type="PANTHER" id="PTHR32494">
    <property type="entry name" value="ALLANTOATE DEIMINASE-RELATED"/>
    <property type="match status" value="1"/>
</dbReference>
<keyword evidence="6" id="KW-1185">Reference proteome</keyword>
<evidence type="ECO:0000256" key="2">
    <source>
        <dbReference type="ARBA" id="ARBA00022801"/>
    </source>
</evidence>
<keyword evidence="3" id="KW-0862">Zinc</keyword>
<dbReference type="PIRSF" id="PIRSF001235">
    <property type="entry name" value="Amidase_carbamoylase"/>
    <property type="match status" value="1"/>
</dbReference>
<dbReference type="Pfam" id="PF07687">
    <property type="entry name" value="M20_dimer"/>
    <property type="match status" value="1"/>
</dbReference>
<dbReference type="SUPFAM" id="SSF55031">
    <property type="entry name" value="Bacterial exopeptidase dimerisation domain"/>
    <property type="match status" value="1"/>
</dbReference>
<reference evidence="5" key="1">
    <citation type="journal article" date="2014" name="Int. J. Syst. Evol. Microbiol.">
        <title>Complete genome sequence of Corynebacterium casei LMG S-19264T (=DSM 44701T), isolated from a smear-ripened cheese.</title>
        <authorList>
            <consortium name="US DOE Joint Genome Institute (JGI-PGF)"/>
            <person name="Walter F."/>
            <person name="Albersmeier A."/>
            <person name="Kalinowski J."/>
            <person name="Ruckert C."/>
        </authorList>
    </citation>
    <scope>NUCLEOTIDE SEQUENCE</scope>
    <source>
        <strain evidence="5">CGMCC 1.12785</strain>
    </source>
</reference>
<dbReference type="RefSeq" id="WP_188551573.1">
    <property type="nucleotide sequence ID" value="NZ_BMFY01000014.1"/>
</dbReference>
<dbReference type="InterPro" id="IPR036264">
    <property type="entry name" value="Bact_exopeptidase_dim_dom"/>
</dbReference>
<proteinExistence type="inferred from homology"/>
<dbReference type="InterPro" id="IPR010158">
    <property type="entry name" value="Amidase_Cbmase"/>
</dbReference>
<sequence>MITVDAQRLKKDLIDLGSIGRTPSGGLSRTSFSAEDLKAREWFTDRCTEAGLKVETDGIGNLIVSSPRADALTDPSLPAVWSGSHIDTVPDGGAFDGALGSIAALECLRRIHETGAALNRPVRCVVYADEEGNYASLLGSRALTRGFSRAELETLTGRDGDRFADTFTAAGGDLDAAAAAKLPDGIVDSSVELHIEQGPVLEERGIDIGVVTGIVALGSGTVTFHGRADHAGTTPMNARQDAGVAAGAFLASLPEVAARAGERAVVTAGMVTFIPGGANVVPEAARVTLDFREPTADGVAVLEALLIAQAHEIAAAHGLECTVDFAPTVPPAPLDEGVQAIIADAASARGLSHMPIPSGAGHDSQNIATIAPTGMIFVPSVGGRSHCPQENTRWDDVARGAQVLMDTILALANR</sequence>
<feature type="binding site" evidence="3">
    <location>
        <position position="96"/>
    </location>
    <ligand>
        <name>Zn(2+)</name>
        <dbReference type="ChEBI" id="CHEBI:29105"/>
        <label>2</label>
    </ligand>
</feature>
<dbReference type="CDD" id="cd03884">
    <property type="entry name" value="M20_bAS"/>
    <property type="match status" value="1"/>
</dbReference>
<dbReference type="NCBIfam" id="NF006771">
    <property type="entry name" value="PRK09290.1-5"/>
    <property type="match status" value="1"/>
</dbReference>
<feature type="domain" description="Peptidase M20 dimerisation" evidence="4">
    <location>
        <begin position="217"/>
        <end position="306"/>
    </location>
</feature>